<dbReference type="InterPro" id="IPR051257">
    <property type="entry name" value="Diverse_CBS-Domain"/>
</dbReference>
<dbReference type="PANTHER" id="PTHR43080:SF2">
    <property type="entry name" value="CBS DOMAIN-CONTAINING PROTEIN"/>
    <property type="match status" value="1"/>
</dbReference>
<protein>
    <submittedName>
        <fullName evidence="4">CBS domain-containing protein</fullName>
    </submittedName>
</protein>
<dbReference type="SUPFAM" id="SSF54631">
    <property type="entry name" value="CBS-domain pair"/>
    <property type="match status" value="1"/>
</dbReference>
<evidence type="ECO:0000259" key="3">
    <source>
        <dbReference type="PROSITE" id="PS51371"/>
    </source>
</evidence>
<feature type="domain" description="CBS" evidence="3">
    <location>
        <begin position="118"/>
        <end position="176"/>
    </location>
</feature>
<dbReference type="EMBL" id="SMSJ01000019">
    <property type="protein sequence ID" value="TDH61612.1"/>
    <property type="molecule type" value="Genomic_DNA"/>
</dbReference>
<feature type="domain" description="CBS" evidence="3">
    <location>
        <begin position="52"/>
        <end position="109"/>
    </location>
</feature>
<keyword evidence="1 2" id="KW-0129">CBS domain</keyword>
<accession>A0A4R5QEH4</accession>
<dbReference type="SMART" id="SM00116">
    <property type="entry name" value="CBS"/>
    <property type="match status" value="2"/>
</dbReference>
<dbReference type="InterPro" id="IPR044725">
    <property type="entry name" value="CBSX3_CBS_dom"/>
</dbReference>
<dbReference type="PANTHER" id="PTHR43080">
    <property type="entry name" value="CBS DOMAIN-CONTAINING PROTEIN CBSX3, MITOCHONDRIAL"/>
    <property type="match status" value="1"/>
</dbReference>
<gene>
    <name evidence="4" type="ORF">E2C06_15890</name>
</gene>
<dbReference type="CDD" id="cd04623">
    <property type="entry name" value="CBS_pair_bac_euk"/>
    <property type="match status" value="1"/>
</dbReference>
<sequence>MNAFSPLPRSFPSSFALWCAASARYVSNRPSKACPHGEGVPGKTIATALTGKSASIISVVPETGLAEVTHVVATRRIGAVVVMDAARKLVGILSERDVVEAFSQRGKAVLELKAADIMTRDVTMVDPKMPVDLTMEIMDRSCFGHLPVCTEDGELTGIVSIRDMVKYRIMLHQHDVESMKAYVTRMA</sequence>
<dbReference type="PROSITE" id="PS51371">
    <property type="entry name" value="CBS"/>
    <property type="match status" value="2"/>
</dbReference>
<dbReference type="Proteomes" id="UP000295096">
    <property type="component" value="Unassembled WGS sequence"/>
</dbReference>
<name>A0A4R5QEH4_9PROT</name>
<proteinExistence type="predicted"/>
<keyword evidence="5" id="KW-1185">Reference proteome</keyword>
<evidence type="ECO:0000256" key="1">
    <source>
        <dbReference type="ARBA" id="ARBA00023122"/>
    </source>
</evidence>
<dbReference type="OrthoDB" id="9807125at2"/>
<evidence type="ECO:0000256" key="2">
    <source>
        <dbReference type="PROSITE-ProRule" id="PRU00703"/>
    </source>
</evidence>
<evidence type="ECO:0000313" key="4">
    <source>
        <dbReference type="EMBL" id="TDH61612.1"/>
    </source>
</evidence>
<dbReference type="Pfam" id="PF00571">
    <property type="entry name" value="CBS"/>
    <property type="match status" value="2"/>
</dbReference>
<dbReference type="Gene3D" id="3.10.580.10">
    <property type="entry name" value="CBS-domain"/>
    <property type="match status" value="1"/>
</dbReference>
<evidence type="ECO:0000313" key="5">
    <source>
        <dbReference type="Proteomes" id="UP000295096"/>
    </source>
</evidence>
<dbReference type="InterPro" id="IPR000644">
    <property type="entry name" value="CBS_dom"/>
</dbReference>
<dbReference type="AlphaFoldDB" id="A0A4R5QEH4"/>
<comment type="caution">
    <text evidence="4">The sequence shown here is derived from an EMBL/GenBank/DDBJ whole genome shotgun (WGS) entry which is preliminary data.</text>
</comment>
<reference evidence="4 5" key="1">
    <citation type="journal article" date="2016" name="J. Microbiol.">
        <title>Dankookia rubra gen. nov., sp. nov., an alphaproteobacterium isolated from sediment of a shallow stream.</title>
        <authorList>
            <person name="Kim W.H."/>
            <person name="Kim D.H."/>
            <person name="Kang K."/>
            <person name="Ahn T.Y."/>
        </authorList>
    </citation>
    <scope>NUCLEOTIDE SEQUENCE [LARGE SCALE GENOMIC DNA]</scope>
    <source>
        <strain evidence="4 5">JCM30602</strain>
    </source>
</reference>
<dbReference type="InterPro" id="IPR046342">
    <property type="entry name" value="CBS_dom_sf"/>
</dbReference>
<organism evidence="4 5">
    <name type="scientific">Dankookia rubra</name>
    <dbReference type="NCBI Taxonomy" id="1442381"/>
    <lineage>
        <taxon>Bacteria</taxon>
        <taxon>Pseudomonadati</taxon>
        <taxon>Pseudomonadota</taxon>
        <taxon>Alphaproteobacteria</taxon>
        <taxon>Acetobacterales</taxon>
        <taxon>Roseomonadaceae</taxon>
        <taxon>Dankookia</taxon>
    </lineage>
</organism>